<reference evidence="8 9" key="1">
    <citation type="submission" date="2019-05" db="EMBL/GenBank/DDBJ databases">
        <title>Dyadobacter AR-3-8 sp. nov., isolated from arctic soil.</title>
        <authorList>
            <person name="Chaudhary D.K."/>
        </authorList>
    </citation>
    <scope>NUCLEOTIDE SEQUENCE [LARGE SCALE GENOMIC DNA]</scope>
    <source>
        <strain evidence="8 9">AR-3-8</strain>
    </source>
</reference>
<organism evidence="8 9">
    <name type="scientific">Dyadobacter frigoris</name>
    <dbReference type="NCBI Taxonomy" id="2576211"/>
    <lineage>
        <taxon>Bacteria</taxon>
        <taxon>Pseudomonadati</taxon>
        <taxon>Bacteroidota</taxon>
        <taxon>Cytophagia</taxon>
        <taxon>Cytophagales</taxon>
        <taxon>Spirosomataceae</taxon>
        <taxon>Dyadobacter</taxon>
    </lineage>
</organism>
<dbReference type="AlphaFoldDB" id="A0A4U6D4J0"/>
<keyword evidence="3" id="KW-0732">Signal</keyword>
<gene>
    <name evidence="8" type="ORF">FDK13_09540</name>
</gene>
<keyword evidence="5" id="KW-0998">Cell outer membrane</keyword>
<evidence type="ECO:0000313" key="9">
    <source>
        <dbReference type="Proteomes" id="UP000304900"/>
    </source>
</evidence>
<dbReference type="InterPro" id="IPR012944">
    <property type="entry name" value="SusD_RagB_dom"/>
</dbReference>
<dbReference type="CDD" id="cd08977">
    <property type="entry name" value="SusD"/>
    <property type="match status" value="1"/>
</dbReference>
<protein>
    <submittedName>
        <fullName evidence="8">RagB/SusD family nutrient uptake outer membrane protein</fullName>
    </submittedName>
</protein>
<dbReference type="EMBL" id="SZVO01000004">
    <property type="protein sequence ID" value="TKT92220.1"/>
    <property type="molecule type" value="Genomic_DNA"/>
</dbReference>
<evidence type="ECO:0000259" key="6">
    <source>
        <dbReference type="Pfam" id="PF07980"/>
    </source>
</evidence>
<dbReference type="Pfam" id="PF14322">
    <property type="entry name" value="SusD-like_3"/>
    <property type="match status" value="1"/>
</dbReference>
<dbReference type="Gene3D" id="1.25.40.390">
    <property type="match status" value="1"/>
</dbReference>
<evidence type="ECO:0000256" key="3">
    <source>
        <dbReference type="ARBA" id="ARBA00022729"/>
    </source>
</evidence>
<dbReference type="InterPro" id="IPR033985">
    <property type="entry name" value="SusD-like_N"/>
</dbReference>
<dbReference type="OrthoDB" id="5694214at2"/>
<dbReference type="RefSeq" id="WP_137339765.1">
    <property type="nucleotide sequence ID" value="NZ_BSQH01000007.1"/>
</dbReference>
<dbReference type="PROSITE" id="PS51257">
    <property type="entry name" value="PROKAR_LIPOPROTEIN"/>
    <property type="match status" value="1"/>
</dbReference>
<dbReference type="GO" id="GO:0009279">
    <property type="term" value="C:cell outer membrane"/>
    <property type="evidence" value="ECO:0007669"/>
    <property type="project" value="UniProtKB-SubCell"/>
</dbReference>
<accession>A0A4U6D4J0</accession>
<evidence type="ECO:0000256" key="5">
    <source>
        <dbReference type="ARBA" id="ARBA00023237"/>
    </source>
</evidence>
<evidence type="ECO:0000313" key="8">
    <source>
        <dbReference type="EMBL" id="TKT92220.1"/>
    </source>
</evidence>
<evidence type="ECO:0000256" key="2">
    <source>
        <dbReference type="ARBA" id="ARBA00006275"/>
    </source>
</evidence>
<comment type="similarity">
    <text evidence="2">Belongs to the SusD family.</text>
</comment>
<evidence type="ECO:0000259" key="7">
    <source>
        <dbReference type="Pfam" id="PF14322"/>
    </source>
</evidence>
<keyword evidence="9" id="KW-1185">Reference proteome</keyword>
<evidence type="ECO:0000256" key="1">
    <source>
        <dbReference type="ARBA" id="ARBA00004442"/>
    </source>
</evidence>
<dbReference type="InterPro" id="IPR011990">
    <property type="entry name" value="TPR-like_helical_dom_sf"/>
</dbReference>
<dbReference type="SUPFAM" id="SSF48452">
    <property type="entry name" value="TPR-like"/>
    <property type="match status" value="1"/>
</dbReference>
<comment type="caution">
    <text evidence="8">The sequence shown here is derived from an EMBL/GenBank/DDBJ whole genome shotgun (WGS) entry which is preliminary data.</text>
</comment>
<keyword evidence="4" id="KW-0472">Membrane</keyword>
<name>A0A4U6D4J0_9BACT</name>
<feature type="domain" description="RagB/SusD" evidence="6">
    <location>
        <begin position="282"/>
        <end position="540"/>
    </location>
</feature>
<evidence type="ECO:0000256" key="4">
    <source>
        <dbReference type="ARBA" id="ARBA00023136"/>
    </source>
</evidence>
<dbReference type="Proteomes" id="UP000304900">
    <property type="component" value="Unassembled WGS sequence"/>
</dbReference>
<proteinExistence type="inferred from homology"/>
<feature type="domain" description="SusD-like N-terminal" evidence="7">
    <location>
        <begin position="82"/>
        <end position="210"/>
    </location>
</feature>
<sequence length="540" mass="61320">MMRYIKYFVFASLFLATACDVDRIPETQLSDESFWRSESDLKAAANYLYIFLPSQPFTDDNWSDDGFGSENNAISSGSRQATSTDFDYNYPYQLIRAANNIIEKAPKAASNGVAVSTVDSYIGEARYFRAWGYYRLVQRYGDVPLILNTLSDNDPMLTAPASSRELVYDAIYQDLDFAIAKLSTPSVLGDAGYGRISKTAALSFKARIALFEGTRSKFHNYGDYKKHLNLAVAAAKAVIDSKEHSLFPDYYELFRYPGEGRKNPENIMVHQYGINLTQSVDAHNAPRQIINGAINPTKVLVDAYLMKDGLPIDQSPLYKKPKTSLEVFNNRDARLSASVMKKGDPYSITGNYVNPSLYYQPTGYCFRKYVIIEDMPSSLSYIDLPIIRYAEVLLTYAEAKYELDGNISDGDLDQTINLLRTRGKVVPLTNSFVKTNNLNMRDEIRRERRVELAMEGFRYWDLIRWKTAETELPKPVLGTYYFKAEFDATGEVINPNLTADNCFIAESASVRSFNPKRDYLWPFPVNELALNPSLKQNPEW</sequence>
<comment type="subcellular location">
    <subcellularLocation>
        <location evidence="1">Cell outer membrane</location>
    </subcellularLocation>
</comment>
<dbReference type="Pfam" id="PF07980">
    <property type="entry name" value="SusD_RagB"/>
    <property type="match status" value="1"/>
</dbReference>